<sequence length="81" mass="9792">MFCSKEYWSRVGYVCNSKKSNWAFSDSPKSWTTRADPISFKAHHIVYIDLLWLLVLLCSVLKFRFFLYCFYYFKYLSNCTI</sequence>
<dbReference type="AlphaFoldDB" id="A0A816SW35"/>
<name>A0A816SW35_BRANA</name>
<evidence type="ECO:0000313" key="2">
    <source>
        <dbReference type="EMBL" id="CAF2088040.1"/>
    </source>
</evidence>
<gene>
    <name evidence="2" type="ORF">DARMORV10_A06P31650.1</name>
</gene>
<feature type="transmembrane region" description="Helical" evidence="1">
    <location>
        <begin position="50"/>
        <end position="73"/>
    </location>
</feature>
<accession>A0A816SW35</accession>
<dbReference type="EMBL" id="HG994360">
    <property type="protein sequence ID" value="CAF2088040.1"/>
    <property type="molecule type" value="Genomic_DNA"/>
</dbReference>
<keyword evidence="1" id="KW-0472">Membrane</keyword>
<organism evidence="2">
    <name type="scientific">Brassica napus</name>
    <name type="common">Rape</name>
    <dbReference type="NCBI Taxonomy" id="3708"/>
    <lineage>
        <taxon>Eukaryota</taxon>
        <taxon>Viridiplantae</taxon>
        <taxon>Streptophyta</taxon>
        <taxon>Embryophyta</taxon>
        <taxon>Tracheophyta</taxon>
        <taxon>Spermatophyta</taxon>
        <taxon>Magnoliopsida</taxon>
        <taxon>eudicotyledons</taxon>
        <taxon>Gunneridae</taxon>
        <taxon>Pentapetalae</taxon>
        <taxon>rosids</taxon>
        <taxon>malvids</taxon>
        <taxon>Brassicales</taxon>
        <taxon>Brassicaceae</taxon>
        <taxon>Brassiceae</taxon>
        <taxon>Brassica</taxon>
    </lineage>
</organism>
<dbReference type="Proteomes" id="UP001295469">
    <property type="component" value="Chromosome A06"/>
</dbReference>
<keyword evidence="1" id="KW-0812">Transmembrane</keyword>
<evidence type="ECO:0000256" key="1">
    <source>
        <dbReference type="SAM" id="Phobius"/>
    </source>
</evidence>
<keyword evidence="1" id="KW-1133">Transmembrane helix</keyword>
<proteinExistence type="predicted"/>
<reference evidence="2" key="1">
    <citation type="submission" date="2021-01" db="EMBL/GenBank/DDBJ databases">
        <authorList>
            <consortium name="Genoscope - CEA"/>
            <person name="William W."/>
        </authorList>
    </citation>
    <scope>NUCLEOTIDE SEQUENCE</scope>
</reference>
<protein>
    <submittedName>
        <fullName evidence="2">(rape) hypothetical protein</fullName>
    </submittedName>
</protein>